<feature type="transmembrane region" description="Helical" evidence="1">
    <location>
        <begin position="12"/>
        <end position="37"/>
    </location>
</feature>
<feature type="transmembrane region" description="Helical" evidence="1">
    <location>
        <begin position="192"/>
        <end position="209"/>
    </location>
</feature>
<keyword evidence="1" id="KW-0472">Membrane</keyword>
<feature type="transmembrane region" description="Helical" evidence="1">
    <location>
        <begin position="156"/>
        <end position="186"/>
    </location>
</feature>
<dbReference type="AlphaFoldDB" id="A0A9P8TL91"/>
<protein>
    <submittedName>
        <fullName evidence="2">Uncharacterized protein</fullName>
    </submittedName>
</protein>
<reference evidence="2" key="1">
    <citation type="journal article" date="2021" name="Open Biol.">
        <title>Shared evolutionary footprints suggest mitochondrial oxidative damage underlies multiple complex I losses in fungi.</title>
        <authorList>
            <person name="Schikora-Tamarit M.A."/>
            <person name="Marcet-Houben M."/>
            <person name="Nosek J."/>
            <person name="Gabaldon T."/>
        </authorList>
    </citation>
    <scope>NUCLEOTIDE SEQUENCE</scope>
    <source>
        <strain evidence="2">CBS2887</strain>
    </source>
</reference>
<feature type="transmembrane region" description="Helical" evidence="1">
    <location>
        <begin position="221"/>
        <end position="241"/>
    </location>
</feature>
<evidence type="ECO:0000256" key="1">
    <source>
        <dbReference type="SAM" id="Phobius"/>
    </source>
</evidence>
<proteinExistence type="predicted"/>
<sequence length="391" mass="41431">MIPLLVLGVIPIVLGIESLLLLLWLVLVSVLLLLLLLGQFVGTLSSWSSGTVTVTVIGGRLRNRVVGSLRTWSLTLTLLLLWGTTLSLEATVRVEALLALAWLLISSGEHLLLLLRVELTEWLLELLAVEVVVVWVVAKCGLWCNTILGSLVVGIFWLLLLLALLLLSVLVVTVVVVVVHAVLVVVVELVETLWGLVLWLALLRLRLLLELLELLEVLLRVLLGVLVVEAVVVIVIVEWWLDLLLLLLTAAEDGKTTGASCCFGGAAIEAHDIVLVDGVAAGTGAGAGADFDSSGCCSACVCVCSSCCVCSDCCACGCCSCFGCGFGLSEPKAEAHEVPAEGGAAELADAEVDGVVEATEEVEARAGADVFLTPFTGLVGFLDLKLFWFWL</sequence>
<evidence type="ECO:0000313" key="3">
    <source>
        <dbReference type="Proteomes" id="UP000774326"/>
    </source>
</evidence>
<keyword evidence="1" id="KW-0812">Transmembrane</keyword>
<dbReference type="Proteomes" id="UP000774326">
    <property type="component" value="Unassembled WGS sequence"/>
</dbReference>
<feature type="transmembrane region" description="Helical" evidence="1">
    <location>
        <begin position="71"/>
        <end position="90"/>
    </location>
</feature>
<dbReference type="EMBL" id="JAEUBG010002973">
    <property type="protein sequence ID" value="KAH3683733.1"/>
    <property type="molecule type" value="Genomic_DNA"/>
</dbReference>
<evidence type="ECO:0000313" key="2">
    <source>
        <dbReference type="EMBL" id="KAH3683733.1"/>
    </source>
</evidence>
<gene>
    <name evidence="2" type="ORF">WICPIJ_005294</name>
</gene>
<keyword evidence="1" id="KW-1133">Transmembrane helix</keyword>
<accession>A0A9P8TL91</accession>
<organism evidence="2 3">
    <name type="scientific">Wickerhamomyces pijperi</name>
    <name type="common">Yeast</name>
    <name type="synonym">Pichia pijperi</name>
    <dbReference type="NCBI Taxonomy" id="599730"/>
    <lineage>
        <taxon>Eukaryota</taxon>
        <taxon>Fungi</taxon>
        <taxon>Dikarya</taxon>
        <taxon>Ascomycota</taxon>
        <taxon>Saccharomycotina</taxon>
        <taxon>Saccharomycetes</taxon>
        <taxon>Phaffomycetales</taxon>
        <taxon>Wickerhamomycetaceae</taxon>
        <taxon>Wickerhamomyces</taxon>
    </lineage>
</organism>
<reference evidence="2" key="2">
    <citation type="submission" date="2021-01" db="EMBL/GenBank/DDBJ databases">
        <authorList>
            <person name="Schikora-Tamarit M.A."/>
        </authorList>
    </citation>
    <scope>NUCLEOTIDE SEQUENCE</scope>
    <source>
        <strain evidence="2">CBS2887</strain>
    </source>
</reference>
<feature type="transmembrane region" description="Helical" evidence="1">
    <location>
        <begin position="122"/>
        <end position="144"/>
    </location>
</feature>
<feature type="transmembrane region" description="Helical" evidence="1">
    <location>
        <begin position="97"/>
        <end position="116"/>
    </location>
</feature>
<keyword evidence="3" id="KW-1185">Reference proteome</keyword>
<comment type="caution">
    <text evidence="2">The sequence shown here is derived from an EMBL/GenBank/DDBJ whole genome shotgun (WGS) entry which is preliminary data.</text>
</comment>
<name>A0A9P8TL91_WICPI</name>